<sequence>MRPDPQQANALEQVRRLVNRTLCDRENLEPDCFGLGQQPLTQQGRLCGYYFWLEGPRNVRLSAVWEIEADAVLCYGADGARFAKLPVDSHDPGRAKPAAERRRAA</sequence>
<evidence type="ECO:0000313" key="3">
    <source>
        <dbReference type="Proteomes" id="UP000317429"/>
    </source>
</evidence>
<evidence type="ECO:0000256" key="1">
    <source>
        <dbReference type="SAM" id="MobiDB-lite"/>
    </source>
</evidence>
<dbReference type="AlphaFoldDB" id="A0A518DJ52"/>
<feature type="compositionally biased region" description="Basic and acidic residues" evidence="1">
    <location>
        <begin position="87"/>
        <end position="105"/>
    </location>
</feature>
<gene>
    <name evidence="2" type="ORF">Pla175_49220</name>
</gene>
<dbReference type="Proteomes" id="UP000317429">
    <property type="component" value="Chromosome"/>
</dbReference>
<feature type="region of interest" description="Disordered" evidence="1">
    <location>
        <begin position="86"/>
        <end position="105"/>
    </location>
</feature>
<protein>
    <submittedName>
        <fullName evidence="2">Uncharacterized protein</fullName>
    </submittedName>
</protein>
<name>A0A518DJ52_9BACT</name>
<reference evidence="2 3" key="1">
    <citation type="submission" date="2019-02" db="EMBL/GenBank/DDBJ databases">
        <title>Deep-cultivation of Planctomycetes and their phenomic and genomic characterization uncovers novel biology.</title>
        <authorList>
            <person name="Wiegand S."/>
            <person name="Jogler M."/>
            <person name="Boedeker C."/>
            <person name="Pinto D."/>
            <person name="Vollmers J."/>
            <person name="Rivas-Marin E."/>
            <person name="Kohn T."/>
            <person name="Peeters S.H."/>
            <person name="Heuer A."/>
            <person name="Rast P."/>
            <person name="Oberbeckmann S."/>
            <person name="Bunk B."/>
            <person name="Jeske O."/>
            <person name="Meyerdierks A."/>
            <person name="Storesund J.E."/>
            <person name="Kallscheuer N."/>
            <person name="Luecker S."/>
            <person name="Lage O.M."/>
            <person name="Pohl T."/>
            <person name="Merkel B.J."/>
            <person name="Hornburger P."/>
            <person name="Mueller R.-W."/>
            <person name="Bruemmer F."/>
            <person name="Labrenz M."/>
            <person name="Spormann A.M."/>
            <person name="Op den Camp H."/>
            <person name="Overmann J."/>
            <person name="Amann R."/>
            <person name="Jetten M.S.M."/>
            <person name="Mascher T."/>
            <person name="Medema M.H."/>
            <person name="Devos D.P."/>
            <person name="Kaster A.-K."/>
            <person name="Ovreas L."/>
            <person name="Rohde M."/>
            <person name="Galperin M.Y."/>
            <person name="Jogler C."/>
        </authorList>
    </citation>
    <scope>NUCLEOTIDE SEQUENCE [LARGE SCALE GENOMIC DNA]</scope>
    <source>
        <strain evidence="2 3">Pla175</strain>
    </source>
</reference>
<dbReference type="KEGG" id="pnd:Pla175_49220"/>
<dbReference type="EMBL" id="CP036291">
    <property type="protein sequence ID" value="QDU91493.1"/>
    <property type="molecule type" value="Genomic_DNA"/>
</dbReference>
<dbReference type="OrthoDB" id="277143at2"/>
<evidence type="ECO:0000313" key="2">
    <source>
        <dbReference type="EMBL" id="QDU91493.1"/>
    </source>
</evidence>
<dbReference type="RefSeq" id="WP_145291656.1">
    <property type="nucleotide sequence ID" value="NZ_CP036291.1"/>
</dbReference>
<proteinExistence type="predicted"/>
<accession>A0A518DJ52</accession>
<organism evidence="2 3">
    <name type="scientific">Pirellulimonas nuda</name>
    <dbReference type="NCBI Taxonomy" id="2528009"/>
    <lineage>
        <taxon>Bacteria</taxon>
        <taxon>Pseudomonadati</taxon>
        <taxon>Planctomycetota</taxon>
        <taxon>Planctomycetia</taxon>
        <taxon>Pirellulales</taxon>
        <taxon>Lacipirellulaceae</taxon>
        <taxon>Pirellulimonas</taxon>
    </lineage>
</organism>
<keyword evidence="3" id="KW-1185">Reference proteome</keyword>